<feature type="region of interest" description="Disordered" evidence="1">
    <location>
        <begin position="1"/>
        <end position="26"/>
    </location>
</feature>
<name>A0A8X6NHH5_NEPPI</name>
<keyword evidence="3" id="KW-1185">Reference proteome</keyword>
<sequence>MDDVNAVAEQGSPQRQRLSRKHKKSGGFEELYPLAHMQHRSQSAKRRCGSRCNKMLCVGPEARWVL</sequence>
<proteinExistence type="predicted"/>
<dbReference type="EMBL" id="BMAW01104572">
    <property type="protein sequence ID" value="GFT15226.1"/>
    <property type="molecule type" value="Genomic_DNA"/>
</dbReference>
<reference evidence="2" key="1">
    <citation type="submission" date="2020-08" db="EMBL/GenBank/DDBJ databases">
        <title>Multicomponent nature underlies the extraordinary mechanical properties of spider dragline silk.</title>
        <authorList>
            <person name="Kono N."/>
            <person name="Nakamura H."/>
            <person name="Mori M."/>
            <person name="Yoshida Y."/>
            <person name="Ohtoshi R."/>
            <person name="Malay A.D."/>
            <person name="Moran D.A.P."/>
            <person name="Tomita M."/>
            <person name="Numata K."/>
            <person name="Arakawa K."/>
        </authorList>
    </citation>
    <scope>NUCLEOTIDE SEQUENCE</scope>
</reference>
<evidence type="ECO:0000313" key="3">
    <source>
        <dbReference type="Proteomes" id="UP000887013"/>
    </source>
</evidence>
<accession>A0A8X6NHH5</accession>
<comment type="caution">
    <text evidence="2">The sequence shown here is derived from an EMBL/GenBank/DDBJ whole genome shotgun (WGS) entry which is preliminary data.</text>
</comment>
<dbReference type="AlphaFoldDB" id="A0A8X6NHH5"/>
<protein>
    <submittedName>
        <fullName evidence="2">Uncharacterized protein</fullName>
    </submittedName>
</protein>
<gene>
    <name evidence="2" type="ORF">NPIL_335051</name>
</gene>
<evidence type="ECO:0000313" key="2">
    <source>
        <dbReference type="EMBL" id="GFT15226.1"/>
    </source>
</evidence>
<evidence type="ECO:0000256" key="1">
    <source>
        <dbReference type="SAM" id="MobiDB-lite"/>
    </source>
</evidence>
<organism evidence="2 3">
    <name type="scientific">Nephila pilipes</name>
    <name type="common">Giant wood spider</name>
    <name type="synonym">Nephila maculata</name>
    <dbReference type="NCBI Taxonomy" id="299642"/>
    <lineage>
        <taxon>Eukaryota</taxon>
        <taxon>Metazoa</taxon>
        <taxon>Ecdysozoa</taxon>
        <taxon>Arthropoda</taxon>
        <taxon>Chelicerata</taxon>
        <taxon>Arachnida</taxon>
        <taxon>Araneae</taxon>
        <taxon>Araneomorphae</taxon>
        <taxon>Entelegynae</taxon>
        <taxon>Araneoidea</taxon>
        <taxon>Nephilidae</taxon>
        <taxon>Nephila</taxon>
    </lineage>
</organism>
<dbReference type="Proteomes" id="UP000887013">
    <property type="component" value="Unassembled WGS sequence"/>
</dbReference>